<comment type="caution">
    <text evidence="2">The sequence shown here is derived from an EMBL/GenBank/DDBJ whole genome shotgun (WGS) entry which is preliminary data.</text>
</comment>
<protein>
    <submittedName>
        <fullName evidence="2">Uncharacterized protein</fullName>
    </submittedName>
</protein>
<name>A0ABQ9HCQ8_9NEOP</name>
<keyword evidence="1" id="KW-0812">Transmembrane</keyword>
<evidence type="ECO:0000313" key="2">
    <source>
        <dbReference type="EMBL" id="KAJ8882065.1"/>
    </source>
</evidence>
<gene>
    <name evidence="2" type="ORF">PR048_018553</name>
</gene>
<dbReference type="Proteomes" id="UP001159363">
    <property type="component" value="Chromosome 5"/>
</dbReference>
<evidence type="ECO:0000313" key="3">
    <source>
        <dbReference type="Proteomes" id="UP001159363"/>
    </source>
</evidence>
<sequence>MGSVYLHNFSAYFLSQLVCFLPLLKALLLLPAFFTTCFGMGIYRLKAKQVKNMVLSKKHQQQTLLTLGEEVVTLQTMTAMRDTCFSFRACKVIFTILLISPVDMLNWNCSKCKDSSVPKI</sequence>
<keyword evidence="3" id="KW-1185">Reference proteome</keyword>
<feature type="transmembrane region" description="Helical" evidence="1">
    <location>
        <begin position="20"/>
        <end position="43"/>
    </location>
</feature>
<evidence type="ECO:0000256" key="1">
    <source>
        <dbReference type="SAM" id="Phobius"/>
    </source>
</evidence>
<proteinExistence type="predicted"/>
<organism evidence="2 3">
    <name type="scientific">Dryococelus australis</name>
    <dbReference type="NCBI Taxonomy" id="614101"/>
    <lineage>
        <taxon>Eukaryota</taxon>
        <taxon>Metazoa</taxon>
        <taxon>Ecdysozoa</taxon>
        <taxon>Arthropoda</taxon>
        <taxon>Hexapoda</taxon>
        <taxon>Insecta</taxon>
        <taxon>Pterygota</taxon>
        <taxon>Neoptera</taxon>
        <taxon>Polyneoptera</taxon>
        <taxon>Phasmatodea</taxon>
        <taxon>Verophasmatodea</taxon>
        <taxon>Anareolatae</taxon>
        <taxon>Phasmatidae</taxon>
        <taxon>Eurycanthinae</taxon>
        <taxon>Dryococelus</taxon>
    </lineage>
</organism>
<accession>A0ABQ9HCQ8</accession>
<keyword evidence="1" id="KW-1133">Transmembrane helix</keyword>
<keyword evidence="1" id="KW-0472">Membrane</keyword>
<dbReference type="EMBL" id="JARBHB010000006">
    <property type="protein sequence ID" value="KAJ8882065.1"/>
    <property type="molecule type" value="Genomic_DNA"/>
</dbReference>
<reference evidence="2 3" key="1">
    <citation type="submission" date="2023-02" db="EMBL/GenBank/DDBJ databases">
        <title>LHISI_Scaffold_Assembly.</title>
        <authorList>
            <person name="Stuart O.P."/>
            <person name="Cleave R."/>
            <person name="Magrath M.J.L."/>
            <person name="Mikheyev A.S."/>
        </authorList>
    </citation>
    <scope>NUCLEOTIDE SEQUENCE [LARGE SCALE GENOMIC DNA]</scope>
    <source>
        <strain evidence="2">Daus_M_001</strain>
        <tissue evidence="2">Leg muscle</tissue>
    </source>
</reference>